<dbReference type="GO" id="GO:0003723">
    <property type="term" value="F:RNA binding"/>
    <property type="evidence" value="ECO:0007669"/>
    <property type="project" value="InterPro"/>
</dbReference>
<dbReference type="Pfam" id="PF03861">
    <property type="entry name" value="ANTAR"/>
    <property type="match status" value="1"/>
</dbReference>
<dbReference type="Gene3D" id="1.10.10.10">
    <property type="entry name" value="Winged helix-like DNA-binding domain superfamily/Winged helix DNA-binding domain"/>
    <property type="match status" value="1"/>
</dbReference>
<dbReference type="EMBL" id="QZVS01000088">
    <property type="protein sequence ID" value="RJT87694.1"/>
    <property type="molecule type" value="Genomic_DNA"/>
</dbReference>
<keyword evidence="4" id="KW-0804">Transcription</keyword>
<evidence type="ECO:0000256" key="4">
    <source>
        <dbReference type="ARBA" id="ARBA00023163"/>
    </source>
</evidence>
<evidence type="ECO:0000256" key="2">
    <source>
        <dbReference type="ARBA" id="ARBA00022777"/>
    </source>
</evidence>
<dbReference type="InterPro" id="IPR036388">
    <property type="entry name" value="WH-like_DNA-bd_sf"/>
</dbReference>
<evidence type="ECO:0000313" key="7">
    <source>
        <dbReference type="Proteomes" id="UP000272015"/>
    </source>
</evidence>
<sequence length="237" mass="25714">MVILSRASRVSEAFVKLTDALVGQFDVLDVLHTLVEQSVELLDATAAGLLLADPSGHLQVLASTSEASQLVEVLQSQAGVGPCVDSYKTGKVVTLADIQADGDRYPDFQAAALSQGFQSVHAIPMRVRPRTIGALNLFRMEKGEMTADDASIGQALADVATISILQERTFRENTMVNEQLQRALTSRILIEQAKGVIAQRSSVDMDEAFSRLRAYARSNNEAMHDTARSVINRDITL</sequence>
<name>A0A3A5MQC9_9MICO</name>
<feature type="domain" description="ANTAR" evidence="5">
    <location>
        <begin position="170"/>
        <end position="231"/>
    </location>
</feature>
<evidence type="ECO:0000256" key="3">
    <source>
        <dbReference type="ARBA" id="ARBA00023015"/>
    </source>
</evidence>
<dbReference type="SMART" id="SM01012">
    <property type="entry name" value="ANTAR"/>
    <property type="match status" value="1"/>
</dbReference>
<dbReference type="PROSITE" id="PS50921">
    <property type="entry name" value="ANTAR"/>
    <property type="match status" value="1"/>
</dbReference>
<comment type="caution">
    <text evidence="6">The sequence shown here is derived from an EMBL/GenBank/DDBJ whole genome shotgun (WGS) entry which is preliminary data.</text>
</comment>
<reference evidence="6 7" key="1">
    <citation type="submission" date="2018-09" db="EMBL/GenBank/DDBJ databases">
        <title>Novel species of Cryobacterium.</title>
        <authorList>
            <person name="Liu Q."/>
            <person name="Xin Y.-H."/>
        </authorList>
    </citation>
    <scope>NUCLEOTIDE SEQUENCE [LARGE SCALE GENOMIC DNA]</scope>
    <source>
        <strain evidence="6 7">Hh39</strain>
    </source>
</reference>
<dbReference type="AlphaFoldDB" id="A0A3A5MQC9"/>
<keyword evidence="3" id="KW-0805">Transcription regulation</keyword>
<dbReference type="InterPro" id="IPR029016">
    <property type="entry name" value="GAF-like_dom_sf"/>
</dbReference>
<evidence type="ECO:0000313" key="6">
    <source>
        <dbReference type="EMBL" id="RJT87694.1"/>
    </source>
</evidence>
<dbReference type="RefSeq" id="WP_119975285.1">
    <property type="nucleotide sequence ID" value="NZ_JBHSQA010000013.1"/>
</dbReference>
<dbReference type="Pfam" id="PF13185">
    <property type="entry name" value="GAF_2"/>
    <property type="match status" value="1"/>
</dbReference>
<protein>
    <submittedName>
        <fullName evidence="6">ANTAR domain-containing protein</fullName>
    </submittedName>
</protein>
<dbReference type="InterPro" id="IPR012074">
    <property type="entry name" value="GAF_ANTAR"/>
</dbReference>
<dbReference type="InterPro" id="IPR003018">
    <property type="entry name" value="GAF"/>
</dbReference>
<proteinExistence type="predicted"/>
<dbReference type="SUPFAM" id="SSF55781">
    <property type="entry name" value="GAF domain-like"/>
    <property type="match status" value="1"/>
</dbReference>
<evidence type="ECO:0000256" key="1">
    <source>
        <dbReference type="ARBA" id="ARBA00022679"/>
    </source>
</evidence>
<gene>
    <name evidence="6" type="ORF">D6T64_13950</name>
</gene>
<dbReference type="SUPFAM" id="SSF52172">
    <property type="entry name" value="CheY-like"/>
    <property type="match status" value="1"/>
</dbReference>
<organism evidence="6 7">
    <name type="scientific">Cryobacterium melibiosiphilum</name>
    <dbReference type="NCBI Taxonomy" id="995039"/>
    <lineage>
        <taxon>Bacteria</taxon>
        <taxon>Bacillati</taxon>
        <taxon>Actinomycetota</taxon>
        <taxon>Actinomycetes</taxon>
        <taxon>Micrococcales</taxon>
        <taxon>Microbacteriaceae</taxon>
        <taxon>Cryobacterium</taxon>
    </lineage>
</organism>
<keyword evidence="1" id="KW-0808">Transferase</keyword>
<keyword evidence="2" id="KW-0418">Kinase</keyword>
<evidence type="ECO:0000259" key="5">
    <source>
        <dbReference type="PROSITE" id="PS50921"/>
    </source>
</evidence>
<dbReference type="Proteomes" id="UP000272015">
    <property type="component" value="Unassembled WGS sequence"/>
</dbReference>
<keyword evidence="7" id="KW-1185">Reference proteome</keyword>
<dbReference type="OrthoDB" id="3683444at2"/>
<dbReference type="Gene3D" id="3.30.450.40">
    <property type="match status" value="1"/>
</dbReference>
<accession>A0A3A5MQC9</accession>
<dbReference type="InterPro" id="IPR005561">
    <property type="entry name" value="ANTAR"/>
</dbReference>
<dbReference type="InterPro" id="IPR011006">
    <property type="entry name" value="CheY-like_superfamily"/>
</dbReference>
<dbReference type="GO" id="GO:0016301">
    <property type="term" value="F:kinase activity"/>
    <property type="evidence" value="ECO:0007669"/>
    <property type="project" value="UniProtKB-KW"/>
</dbReference>
<dbReference type="PIRSF" id="PIRSF036625">
    <property type="entry name" value="GAF_ANTAR"/>
    <property type="match status" value="1"/>
</dbReference>
<dbReference type="SMART" id="SM00065">
    <property type="entry name" value="GAF"/>
    <property type="match status" value="1"/>
</dbReference>